<evidence type="ECO:0000256" key="11">
    <source>
        <dbReference type="ARBA" id="ARBA00023157"/>
    </source>
</evidence>
<comment type="similarity">
    <text evidence="2">Belongs to the bacterial solute-binding protein 9 family.</text>
</comment>
<reference evidence="15 18" key="3">
    <citation type="journal article" date="2017" name="Nat. Microbiol.">
        <title>Natural product diversity associated with the nematode symbionts Photorhabdus and Xenorhabdus.</title>
        <authorList>
            <person name="Tobias N.J."/>
            <person name="Wolff H."/>
            <person name="Djahanschiri B."/>
            <person name="Grundmann F."/>
            <person name="Kronenwerth M."/>
            <person name="Shi Y.M."/>
            <person name="Simonyi S."/>
            <person name="Grun P."/>
            <person name="Shapiro-Ilan D."/>
            <person name="Pidot S.J."/>
            <person name="Stinear T.P."/>
            <person name="Ebersberger I."/>
            <person name="Bode H.B."/>
        </authorList>
    </citation>
    <scope>NUCLEOTIDE SEQUENCE [LARGE SCALE GENOMIC DNA]</scope>
    <source>
        <strain evidence="15 18">DSM 16336</strain>
    </source>
</reference>
<feature type="compositionally biased region" description="Basic and acidic residues" evidence="13">
    <location>
        <begin position="125"/>
        <end position="143"/>
    </location>
</feature>
<dbReference type="CDD" id="cd01019">
    <property type="entry name" value="ZnuA"/>
    <property type="match status" value="1"/>
</dbReference>
<keyword evidence="11" id="KW-1015">Disulfide bond</keyword>
<dbReference type="PANTHER" id="PTHR42953">
    <property type="entry name" value="HIGH-AFFINITY ZINC UPTAKE SYSTEM PROTEIN ZNUA-RELATED"/>
    <property type="match status" value="1"/>
</dbReference>
<evidence type="ECO:0000313" key="15">
    <source>
        <dbReference type="EMBL" id="PHM30217.1"/>
    </source>
</evidence>
<dbReference type="FunFam" id="3.40.50.1980:FF:000028">
    <property type="entry name" value="High-affinity zinc uptake system protein znuA"/>
    <property type="match status" value="1"/>
</dbReference>
<dbReference type="FunFam" id="3.40.50.1980:FF:000006">
    <property type="entry name" value="Zinc ABC transporter substrate-binding protein ZnuA"/>
    <property type="match status" value="1"/>
</dbReference>
<dbReference type="GO" id="GO:0046872">
    <property type="term" value="F:metal ion binding"/>
    <property type="evidence" value="ECO:0007669"/>
    <property type="project" value="UniProtKB-KW"/>
</dbReference>
<dbReference type="GO" id="GO:0042597">
    <property type="term" value="C:periplasmic space"/>
    <property type="evidence" value="ECO:0007669"/>
    <property type="project" value="UniProtKB-SubCell"/>
</dbReference>
<evidence type="ECO:0000256" key="2">
    <source>
        <dbReference type="ARBA" id="ARBA00011028"/>
    </source>
</evidence>
<evidence type="ECO:0000256" key="5">
    <source>
        <dbReference type="ARBA" id="ARBA00022723"/>
    </source>
</evidence>
<dbReference type="EMBL" id="FTLG01000166">
    <property type="protein sequence ID" value="SIP73483.1"/>
    <property type="molecule type" value="Genomic_DNA"/>
</dbReference>
<dbReference type="NCBIfam" id="NF007091">
    <property type="entry name" value="PRK09545.1"/>
    <property type="match status" value="1"/>
</dbReference>
<reference evidence="17" key="1">
    <citation type="submission" date="2016-12" db="EMBL/GenBank/DDBJ databases">
        <authorList>
            <person name="Gaudriault S."/>
        </authorList>
    </citation>
    <scope>NUCLEOTIDE SEQUENCE [LARGE SCALE GENOMIC DNA]</scope>
    <source>
        <strain evidence="17">HGB1681 (deposited as PTA-6826 in the American Type Culture Collection)</strain>
    </source>
</reference>
<evidence type="ECO:0000256" key="12">
    <source>
        <dbReference type="ARBA" id="ARBA00045516"/>
    </source>
</evidence>
<keyword evidence="6 14" id="KW-0732">Signal</keyword>
<keyword evidence="18" id="KW-1185">Reference proteome</keyword>
<evidence type="ECO:0000256" key="6">
    <source>
        <dbReference type="ARBA" id="ARBA00022729"/>
    </source>
</evidence>
<gene>
    <name evidence="16" type="primary">znuA</name>
    <name evidence="15" type="ORF">Xinn_03435</name>
    <name evidence="16" type="ORF">XIS1_260004</name>
</gene>
<dbReference type="SUPFAM" id="SSF53807">
    <property type="entry name" value="Helical backbone' metal receptor"/>
    <property type="match status" value="1"/>
</dbReference>
<evidence type="ECO:0000256" key="14">
    <source>
        <dbReference type="SAM" id="SignalP"/>
    </source>
</evidence>
<evidence type="ECO:0000256" key="9">
    <source>
        <dbReference type="ARBA" id="ARBA00022906"/>
    </source>
</evidence>
<keyword evidence="4" id="KW-0813">Transport</keyword>
<dbReference type="GO" id="GO:0006829">
    <property type="term" value="P:zinc ion transport"/>
    <property type="evidence" value="ECO:0007669"/>
    <property type="project" value="UniProtKB-KW"/>
</dbReference>
<keyword evidence="7" id="KW-0574">Periplasm</keyword>
<keyword evidence="8" id="KW-0862">Zinc</keyword>
<feature type="region of interest" description="Disordered" evidence="13">
    <location>
        <begin position="125"/>
        <end position="146"/>
    </location>
</feature>
<evidence type="ECO:0000313" key="18">
    <source>
        <dbReference type="Proteomes" id="UP000224871"/>
    </source>
</evidence>
<dbReference type="InterPro" id="IPR006127">
    <property type="entry name" value="ZnuA-like"/>
</dbReference>
<evidence type="ECO:0000256" key="1">
    <source>
        <dbReference type="ARBA" id="ARBA00004418"/>
    </source>
</evidence>
<dbReference type="InterPro" id="IPR050492">
    <property type="entry name" value="Bact_metal-bind_prot9"/>
</dbReference>
<dbReference type="Proteomes" id="UP000224871">
    <property type="component" value="Unassembled WGS sequence"/>
</dbReference>
<dbReference type="RefSeq" id="WP_086953027.1">
    <property type="nucleotide sequence ID" value="NZ_CAWNQC010000263.1"/>
</dbReference>
<keyword evidence="10" id="KW-0406">Ion transport</keyword>
<comment type="subcellular location">
    <subcellularLocation>
        <location evidence="1">Periplasm</location>
    </subcellularLocation>
</comment>
<protein>
    <recommendedName>
        <fullName evidence="3">High-affinity zinc uptake system protein ZnuA</fullName>
    </recommendedName>
</protein>
<name>A0A1N6MX88_9GAMM</name>
<feature type="chain" id="PRO_5013133992" description="High-affinity zinc uptake system protein ZnuA" evidence="14">
    <location>
        <begin position="33"/>
        <end position="318"/>
    </location>
</feature>
<dbReference type="AlphaFoldDB" id="A0A1N6MX88"/>
<evidence type="ECO:0000256" key="8">
    <source>
        <dbReference type="ARBA" id="ARBA00022833"/>
    </source>
</evidence>
<dbReference type="Gene3D" id="3.40.50.1980">
    <property type="entry name" value="Nitrogenase molybdenum iron protein domain"/>
    <property type="match status" value="2"/>
</dbReference>
<evidence type="ECO:0000256" key="10">
    <source>
        <dbReference type="ARBA" id="ARBA00023065"/>
    </source>
</evidence>
<reference evidence="16" key="2">
    <citation type="submission" date="2016-12" db="EMBL/GenBank/DDBJ databases">
        <authorList>
            <person name="Song W.-J."/>
            <person name="Kurnit D.M."/>
        </authorList>
    </citation>
    <scope>NUCLEOTIDE SEQUENCE [LARGE SCALE GENOMIC DNA]</scope>
    <source>
        <strain evidence="16">HGB1681</strain>
    </source>
</reference>
<dbReference type="PANTHER" id="PTHR42953:SF3">
    <property type="entry name" value="HIGH-AFFINITY ZINC UPTAKE SYSTEM PROTEIN ZNUA"/>
    <property type="match status" value="1"/>
</dbReference>
<evidence type="ECO:0000256" key="3">
    <source>
        <dbReference type="ARBA" id="ARBA00015915"/>
    </source>
</evidence>
<feature type="signal peptide" evidence="14">
    <location>
        <begin position="1"/>
        <end position="32"/>
    </location>
</feature>
<organism evidence="16 17">
    <name type="scientific">Xenorhabdus innexi</name>
    <dbReference type="NCBI Taxonomy" id="290109"/>
    <lineage>
        <taxon>Bacteria</taxon>
        <taxon>Pseudomonadati</taxon>
        <taxon>Pseudomonadota</taxon>
        <taxon>Gammaproteobacteria</taxon>
        <taxon>Enterobacterales</taxon>
        <taxon>Morganellaceae</taxon>
        <taxon>Xenorhabdus</taxon>
    </lineage>
</organism>
<proteinExistence type="inferred from homology"/>
<evidence type="ECO:0000313" key="17">
    <source>
        <dbReference type="Proteomes" id="UP000196435"/>
    </source>
</evidence>
<keyword evidence="5" id="KW-0479">Metal-binding</keyword>
<evidence type="ECO:0000256" key="4">
    <source>
        <dbReference type="ARBA" id="ARBA00022448"/>
    </source>
</evidence>
<comment type="function">
    <text evidence="12">Part of the ATP-binding cassette (ABC) transport system ZnuABC involved in zinc import. Binds zinc with high affinity and specificity and delivers it to the membrane permease for translocation into the cytoplasm.</text>
</comment>
<sequence length="318" mass="35938">MLHKQQKYAHIFFRQAVLLSALTAGINYSAQADVVTSIRPLGFIAAAIADGVTETQVLLPDGASPHDYALRPLDIRKLDQADLVVWIGPDMETFLAKPIEKIAKNKQLELAELPTIKPLLLKNSEDKHDSDESSQHKHDTDHEHHHHGQYNMHIWLSPKIAERAAQAIYTQLAERYPQHKQQLDVNLRKFNGQLVETDKNITHMLKPARGQGYFVFHDAYGYFEKHYQLSPLGAFTVNPEIQPGAQRLHNIRTQLVEQKAKCIFAEPQFRPAVINAIVKGTDVRIGTLDPLGSGIVLNKDSYMNFITQLSKQYLGCLN</sequence>
<dbReference type="Pfam" id="PF01297">
    <property type="entry name" value="ZnuA"/>
    <property type="match status" value="1"/>
</dbReference>
<dbReference type="OrthoDB" id="7346865at2"/>
<keyword evidence="9" id="KW-0864">Zinc transport</keyword>
<accession>A0A1N6MX88</accession>
<evidence type="ECO:0000313" key="16">
    <source>
        <dbReference type="EMBL" id="SIP73483.1"/>
    </source>
</evidence>
<evidence type="ECO:0000256" key="7">
    <source>
        <dbReference type="ARBA" id="ARBA00022764"/>
    </source>
</evidence>
<evidence type="ECO:0000256" key="13">
    <source>
        <dbReference type="SAM" id="MobiDB-lite"/>
    </source>
</evidence>
<dbReference type="InterPro" id="IPR035520">
    <property type="entry name" value="ZnuA"/>
</dbReference>
<dbReference type="EMBL" id="NIBU01000063">
    <property type="protein sequence ID" value="PHM30217.1"/>
    <property type="molecule type" value="Genomic_DNA"/>
</dbReference>
<dbReference type="Proteomes" id="UP000196435">
    <property type="component" value="Unassembled WGS sequence"/>
</dbReference>